<comment type="caution">
    <text evidence="1">The sequence shown here is derived from an EMBL/GenBank/DDBJ whole genome shotgun (WGS) entry which is preliminary data.</text>
</comment>
<dbReference type="Proteomes" id="UP000711996">
    <property type="component" value="Unassembled WGS sequence"/>
</dbReference>
<dbReference type="OrthoDB" id="10271234at2759"/>
<proteinExistence type="predicted"/>
<name>A0A9P5BLW7_COLSI</name>
<evidence type="ECO:0000313" key="2">
    <source>
        <dbReference type="Proteomes" id="UP000711996"/>
    </source>
</evidence>
<protein>
    <submittedName>
        <fullName evidence="1">Uncharacterized protein</fullName>
    </submittedName>
</protein>
<gene>
    <name evidence="1" type="ORF">CGCSCA2_v014382</name>
</gene>
<dbReference type="EMBL" id="QPMT01000086">
    <property type="protein sequence ID" value="KAF4843098.1"/>
    <property type="molecule type" value="Genomic_DNA"/>
</dbReference>
<reference evidence="1" key="1">
    <citation type="submission" date="2019-06" db="EMBL/GenBank/DDBJ databases">
        <authorList>
            <person name="Gan P."/>
            <person name="Shirasu K."/>
        </authorList>
    </citation>
    <scope>NUCLEOTIDE SEQUENCE [LARGE SCALE GENOMIC DNA]</scope>
    <source>
        <strain evidence="1">CAD2</strain>
    </source>
</reference>
<keyword evidence="2" id="KW-1185">Reference proteome</keyword>
<sequence length="90" mass="10039">MVGGCAVPLALRFTPRLWDSFPQIFQLLSISKPSARRPDPLSCLGVLDCAFLQIQGSVPGEKFTRLFRRDCLHPTNLESPLAAVIFLFCF</sequence>
<dbReference type="AlphaFoldDB" id="A0A9P5BLW7"/>
<evidence type="ECO:0000313" key="1">
    <source>
        <dbReference type="EMBL" id="KAF4843098.1"/>
    </source>
</evidence>
<organism evidence="1 2">
    <name type="scientific">Colletotrichum siamense</name>
    <name type="common">Anthracnose fungus</name>
    <dbReference type="NCBI Taxonomy" id="690259"/>
    <lineage>
        <taxon>Eukaryota</taxon>
        <taxon>Fungi</taxon>
        <taxon>Dikarya</taxon>
        <taxon>Ascomycota</taxon>
        <taxon>Pezizomycotina</taxon>
        <taxon>Sordariomycetes</taxon>
        <taxon>Hypocreomycetidae</taxon>
        <taxon>Glomerellales</taxon>
        <taxon>Glomerellaceae</taxon>
        <taxon>Colletotrichum</taxon>
        <taxon>Colletotrichum gloeosporioides species complex</taxon>
    </lineage>
</organism>
<accession>A0A9P5BLW7</accession>